<sequence>MSDISKQNLTKITRLLHPIIYVRGYAMTENERDETTADPFNGFNLGSTVYRASYDKKEKANKFIFESPLVRLMSDFGYSDVYEDGLDIMDKGWRGKIPYRSVIVYRYYDEGSTFFGDGSSSSIEHYAKGLSELISKVRDLAVDEAGHGIADFKCYLVAHSMGGLICRAFLQNPNLGDATVRNWVDKVYTYATPHNGIEMGGINIPSWFSKNDMNNFNRDRMANYLALENDPEYIGQKDTEGRVDFLRHFDPNRFFCMIGTNRDDYNVAAGLSRTFAGHGSDGLVKIENAALCGKDANNITILCPRAYTYRSHSGFFGIVNSEEAFQNLTRFFFGDLRVDVWFDVDAVILPSSLQDKSDVQAAYHFEILAAPRGKRWQLTRRIAVEDSVAVRTHDDIIHSKNKNIYLSTAFLSRWAKVDETDDKLSYSVTLNIGVQEYLVKGVLFDSHYEGVKLFSDTLIVSITPGLQMDWHWGQDSATGTYSFSVKEQKDLQAEKSISRSITIPVVAGKSPSITGSLRFVATHWNI</sequence>
<accession>A0ABY3C8I3</accession>
<dbReference type="EMBL" id="RYFG02000107">
    <property type="protein sequence ID" value="TRW92668.1"/>
    <property type="molecule type" value="Genomic_DNA"/>
</dbReference>
<dbReference type="SUPFAM" id="SSF53474">
    <property type="entry name" value="alpha/beta-Hydrolases"/>
    <property type="match status" value="1"/>
</dbReference>
<evidence type="ECO:0000313" key="1">
    <source>
        <dbReference type="EMBL" id="TRW92668.1"/>
    </source>
</evidence>
<dbReference type="Proteomes" id="UP000733744">
    <property type="component" value="Unassembled WGS sequence"/>
</dbReference>
<organism evidence="1 2">
    <name type="scientific">Candidatus Methylobacter oryzae</name>
    <dbReference type="NCBI Taxonomy" id="2497749"/>
    <lineage>
        <taxon>Bacteria</taxon>
        <taxon>Pseudomonadati</taxon>
        <taxon>Pseudomonadota</taxon>
        <taxon>Gammaproteobacteria</taxon>
        <taxon>Methylococcales</taxon>
        <taxon>Methylococcaceae</taxon>
        <taxon>Methylobacter</taxon>
    </lineage>
</organism>
<dbReference type="Gene3D" id="3.40.50.1820">
    <property type="entry name" value="alpha/beta hydrolase"/>
    <property type="match status" value="1"/>
</dbReference>
<protein>
    <recommendedName>
        <fullName evidence="3">PGAP1-like protein</fullName>
    </recommendedName>
</protein>
<reference evidence="1 2" key="1">
    <citation type="journal article" date="2019" name="Antonie Van Leeuwenhoek">
        <title>Description of 'Ca. Methylobacter oryzae' KRF1, a novel species from the environmentally important Methylobacter clade 2.</title>
        <authorList>
            <person name="Khatri K."/>
            <person name="Mohite J.A."/>
            <person name="Pandit P.S."/>
            <person name="Bahulikar R."/>
            <person name="Rahalkar M.C."/>
        </authorList>
    </citation>
    <scope>NUCLEOTIDE SEQUENCE [LARGE SCALE GENOMIC DNA]</scope>
    <source>
        <strain evidence="1 2">KRF1</strain>
    </source>
</reference>
<dbReference type="RefSeq" id="WP_127028458.1">
    <property type="nucleotide sequence ID" value="NZ_RYFG02000107.1"/>
</dbReference>
<evidence type="ECO:0008006" key="3">
    <source>
        <dbReference type="Google" id="ProtNLM"/>
    </source>
</evidence>
<keyword evidence="2" id="KW-1185">Reference proteome</keyword>
<name>A0ABY3C8I3_9GAMM</name>
<dbReference type="InterPro" id="IPR029058">
    <property type="entry name" value="AB_hydrolase_fold"/>
</dbReference>
<comment type="caution">
    <text evidence="1">The sequence shown here is derived from an EMBL/GenBank/DDBJ whole genome shotgun (WGS) entry which is preliminary data.</text>
</comment>
<evidence type="ECO:0000313" key="2">
    <source>
        <dbReference type="Proteomes" id="UP000733744"/>
    </source>
</evidence>
<proteinExistence type="predicted"/>
<gene>
    <name evidence="1" type="ORF">EKO24_014660</name>
</gene>